<feature type="region of interest" description="Disordered" evidence="1">
    <location>
        <begin position="33"/>
        <end position="52"/>
    </location>
</feature>
<evidence type="ECO:0000313" key="3">
    <source>
        <dbReference type="EMBL" id="GIG78288.1"/>
    </source>
</evidence>
<feature type="compositionally biased region" description="Basic and acidic residues" evidence="1">
    <location>
        <begin position="208"/>
        <end position="228"/>
    </location>
</feature>
<evidence type="ECO:0000256" key="2">
    <source>
        <dbReference type="SAM" id="SignalP"/>
    </source>
</evidence>
<sequence length="352" mass="34671">MRGRCVVLAAVTAGVSWLATGHAMADGATVSAPCKPQKQSSPADLSTLTPPNGVLSIADTAGAAAGQGLTSLPGRPSTPVKGGTAQGAAGKSAPGRPRTLPAAPDASTLLPAVPDGRRAPAGAQSAAESAAGSAAQSVAKGVPAEMPNPAPAVDAAQSVAKQAAMGASAAAAAAQPATKTPAVPLMAIAPARPSVTHQSCTPESAMTRTEHNPKGRHAERQGKDDKSSSRSGAEFLPAHPNGRPQHKVPPAVTQPGETKPAGPGKAARDAETQKNAGAKGKHADQGRRHDGGAKARSIEGADSRTGVVHPKAPTHGNGAVPNDLTAPALAKAADARSVTKLANNATDSTILP</sequence>
<name>A0A8J3PRU2_9ACTN</name>
<feature type="region of interest" description="Disordered" evidence="1">
    <location>
        <begin position="66"/>
        <end position="150"/>
    </location>
</feature>
<feature type="compositionally biased region" description="Polar residues" evidence="1">
    <location>
        <begin position="37"/>
        <end position="50"/>
    </location>
</feature>
<proteinExistence type="predicted"/>
<gene>
    <name evidence="3" type="ORF">Pka01_14150</name>
</gene>
<feature type="compositionally biased region" description="Basic and acidic residues" evidence="1">
    <location>
        <begin position="281"/>
        <end position="302"/>
    </location>
</feature>
<dbReference type="AlphaFoldDB" id="A0A8J3PRU2"/>
<keyword evidence="4" id="KW-1185">Reference proteome</keyword>
<evidence type="ECO:0000256" key="1">
    <source>
        <dbReference type="SAM" id="MobiDB-lite"/>
    </source>
</evidence>
<evidence type="ECO:0000313" key="4">
    <source>
        <dbReference type="Proteomes" id="UP000630097"/>
    </source>
</evidence>
<accession>A0A8J3PRU2</accession>
<organism evidence="3 4">
    <name type="scientific">Planotetraspora kaengkrachanensis</name>
    <dbReference type="NCBI Taxonomy" id="575193"/>
    <lineage>
        <taxon>Bacteria</taxon>
        <taxon>Bacillati</taxon>
        <taxon>Actinomycetota</taxon>
        <taxon>Actinomycetes</taxon>
        <taxon>Streptosporangiales</taxon>
        <taxon>Streptosporangiaceae</taxon>
        <taxon>Planotetraspora</taxon>
    </lineage>
</organism>
<feature type="signal peptide" evidence="2">
    <location>
        <begin position="1"/>
        <end position="25"/>
    </location>
</feature>
<keyword evidence="2" id="KW-0732">Signal</keyword>
<feature type="compositionally biased region" description="Polar residues" evidence="1">
    <location>
        <begin position="195"/>
        <end position="207"/>
    </location>
</feature>
<feature type="region of interest" description="Disordered" evidence="1">
    <location>
        <begin position="193"/>
        <end position="325"/>
    </location>
</feature>
<dbReference type="EMBL" id="BONV01000004">
    <property type="protein sequence ID" value="GIG78288.1"/>
    <property type="molecule type" value="Genomic_DNA"/>
</dbReference>
<reference evidence="3 4" key="1">
    <citation type="submission" date="2021-01" db="EMBL/GenBank/DDBJ databases">
        <title>Whole genome shotgun sequence of Planotetraspora kaengkrachanensis NBRC 104272.</title>
        <authorList>
            <person name="Komaki H."/>
            <person name="Tamura T."/>
        </authorList>
    </citation>
    <scope>NUCLEOTIDE SEQUENCE [LARGE SCALE GENOMIC DNA]</scope>
    <source>
        <strain evidence="3 4">NBRC 104272</strain>
    </source>
</reference>
<comment type="caution">
    <text evidence="3">The sequence shown here is derived from an EMBL/GenBank/DDBJ whole genome shotgun (WGS) entry which is preliminary data.</text>
</comment>
<feature type="chain" id="PRO_5035160900" evidence="2">
    <location>
        <begin position="26"/>
        <end position="352"/>
    </location>
</feature>
<dbReference type="Proteomes" id="UP000630097">
    <property type="component" value="Unassembled WGS sequence"/>
</dbReference>
<feature type="compositionally biased region" description="Low complexity" evidence="1">
    <location>
        <begin position="119"/>
        <end position="139"/>
    </location>
</feature>
<protein>
    <submittedName>
        <fullName evidence="3">Uncharacterized protein</fullName>
    </submittedName>
</protein>